<evidence type="ECO:0008006" key="3">
    <source>
        <dbReference type="Google" id="ProtNLM"/>
    </source>
</evidence>
<keyword evidence="2" id="KW-1185">Reference proteome</keyword>
<dbReference type="EMBL" id="JBBEGL010000002">
    <property type="protein sequence ID" value="MEJ2886138.1"/>
    <property type="molecule type" value="Genomic_DNA"/>
</dbReference>
<comment type="caution">
    <text evidence="1">The sequence shown here is derived from an EMBL/GenBank/DDBJ whole genome shotgun (WGS) entry which is preliminary data.</text>
</comment>
<organism evidence="1 2">
    <name type="scientific">Actinomycetospora aeridis</name>
    <dbReference type="NCBI Taxonomy" id="3129231"/>
    <lineage>
        <taxon>Bacteria</taxon>
        <taxon>Bacillati</taxon>
        <taxon>Actinomycetota</taxon>
        <taxon>Actinomycetes</taxon>
        <taxon>Pseudonocardiales</taxon>
        <taxon>Pseudonocardiaceae</taxon>
        <taxon>Actinomycetospora</taxon>
    </lineage>
</organism>
<proteinExistence type="predicted"/>
<sequence length="101" mass="11090">MADIEDRVERALAEVSEPPDLSGLGVDALWAGAQAARAVEVQSAVQSGMWLAALWQLHGVSLRTLARRVGLGHESVRRRIGWFTDGDIERRGRRRTTGEQG</sequence>
<gene>
    <name evidence="1" type="ORF">WCD41_06715</name>
</gene>
<accession>A0ABU8N1N7</accession>
<reference evidence="1 2" key="1">
    <citation type="submission" date="2024-03" db="EMBL/GenBank/DDBJ databases">
        <title>Actinomycetospora sp. OC33-EN06, a novel actinomycete isolated from wild orchid (Aerides multiflora).</title>
        <authorList>
            <person name="Suriyachadkun C."/>
        </authorList>
    </citation>
    <scope>NUCLEOTIDE SEQUENCE [LARGE SCALE GENOMIC DNA]</scope>
    <source>
        <strain evidence="1 2">OC33-EN06</strain>
    </source>
</reference>
<dbReference type="RefSeq" id="WP_337712626.1">
    <property type="nucleotide sequence ID" value="NZ_JBBEGL010000002.1"/>
</dbReference>
<protein>
    <recommendedName>
        <fullName evidence="3">Homeodomain-like domain-containing protein</fullName>
    </recommendedName>
</protein>
<name>A0ABU8N1N7_9PSEU</name>
<evidence type="ECO:0000313" key="2">
    <source>
        <dbReference type="Proteomes" id="UP001370100"/>
    </source>
</evidence>
<dbReference type="Proteomes" id="UP001370100">
    <property type="component" value="Unassembled WGS sequence"/>
</dbReference>
<evidence type="ECO:0000313" key="1">
    <source>
        <dbReference type="EMBL" id="MEJ2886138.1"/>
    </source>
</evidence>